<comment type="caution">
    <text evidence="3">The sequence shown here is derived from an EMBL/GenBank/DDBJ whole genome shotgun (WGS) entry which is preliminary data.</text>
</comment>
<dbReference type="Proteomes" id="UP001174934">
    <property type="component" value="Unassembled WGS sequence"/>
</dbReference>
<evidence type="ECO:0000259" key="2">
    <source>
        <dbReference type="Pfam" id="PF19189"/>
    </source>
</evidence>
<feature type="domain" description="Mtf2-like C-terminal" evidence="2">
    <location>
        <begin position="220"/>
        <end position="400"/>
    </location>
</feature>
<dbReference type="AlphaFoldDB" id="A0AA40C4L0"/>
<reference evidence="3" key="1">
    <citation type="submission" date="2023-06" db="EMBL/GenBank/DDBJ databases">
        <title>Genome-scale phylogeny and comparative genomics of the fungal order Sordariales.</title>
        <authorList>
            <consortium name="Lawrence Berkeley National Laboratory"/>
            <person name="Hensen N."/>
            <person name="Bonometti L."/>
            <person name="Westerberg I."/>
            <person name="Brannstrom I.O."/>
            <person name="Guillou S."/>
            <person name="Cros-Aarteil S."/>
            <person name="Calhoun S."/>
            <person name="Haridas S."/>
            <person name="Kuo A."/>
            <person name="Mondo S."/>
            <person name="Pangilinan J."/>
            <person name="Riley R."/>
            <person name="LaButti K."/>
            <person name="Andreopoulos B."/>
            <person name="Lipzen A."/>
            <person name="Chen C."/>
            <person name="Yanf M."/>
            <person name="Daum C."/>
            <person name="Ng V."/>
            <person name="Clum A."/>
            <person name="Steindorff A."/>
            <person name="Ohm R."/>
            <person name="Martin F."/>
            <person name="Silar P."/>
            <person name="Natvig D."/>
            <person name="Lalanne C."/>
            <person name="Gautier V."/>
            <person name="Ament-velasquez S.L."/>
            <person name="Kruys A."/>
            <person name="Hutchinson M.I."/>
            <person name="Powell A.J."/>
            <person name="Barry K."/>
            <person name="Miller A.N."/>
            <person name="Grigoriev I.V."/>
            <person name="Debuchy R."/>
            <person name="Gladieux P."/>
            <person name="Thoren M.H."/>
            <person name="Johannesson H."/>
        </authorList>
    </citation>
    <scope>NUCLEOTIDE SEQUENCE</scope>
    <source>
        <strain evidence="3">SMH3391-2</strain>
    </source>
</reference>
<feature type="region of interest" description="Disordered" evidence="1">
    <location>
        <begin position="102"/>
        <end position="142"/>
    </location>
</feature>
<gene>
    <name evidence="3" type="ORF">B0T17DRAFT_639707</name>
</gene>
<dbReference type="PANTHER" id="PTHR39468">
    <property type="entry name" value="CHROMOSOME 7, WHOLE GENOME SHOTGUN SEQUENCE"/>
    <property type="match status" value="1"/>
</dbReference>
<evidence type="ECO:0000313" key="4">
    <source>
        <dbReference type="Proteomes" id="UP001174934"/>
    </source>
</evidence>
<dbReference type="InterPro" id="IPR043837">
    <property type="entry name" value="Mtf2-like_C"/>
</dbReference>
<evidence type="ECO:0000313" key="3">
    <source>
        <dbReference type="EMBL" id="KAK0625176.1"/>
    </source>
</evidence>
<protein>
    <recommendedName>
        <fullName evidence="2">Mtf2-like C-terminal domain-containing protein</fullName>
    </recommendedName>
</protein>
<evidence type="ECO:0000256" key="1">
    <source>
        <dbReference type="SAM" id="MobiDB-lite"/>
    </source>
</evidence>
<proteinExistence type="predicted"/>
<keyword evidence="4" id="KW-1185">Reference proteome</keyword>
<accession>A0AA40C4L0</accession>
<name>A0AA40C4L0_9PEZI</name>
<dbReference type="InterPro" id="IPR040009">
    <property type="entry name" value="Mtf2/C5D6.12-like"/>
</dbReference>
<dbReference type="Pfam" id="PF19189">
    <property type="entry name" value="Mtf2"/>
    <property type="match status" value="1"/>
</dbReference>
<dbReference type="GO" id="GO:0005739">
    <property type="term" value="C:mitochondrion"/>
    <property type="evidence" value="ECO:0007669"/>
    <property type="project" value="InterPro"/>
</dbReference>
<sequence>MAPTTLLPFLYQTRTLQRLSRAGAGVSSQTVFRAFLHNSPRRLQYIRAPKPVKEDMIPFELPPDILDEEVDEEARPTTTITPVEREAFNRIFRDLAEKRKRLNPTLENSAPSADDQVDVPDTATDTQPRARRDHPLARTFSAADREAALQRFPETLREAARLAIGGIIEAGDDLAGSETTDADSNNLQNRQTDMLNDLEVGSEAQATPEQNEQLRRLERQRVERRMREAKTDFELWDVLEEEVFAMVDRLAIGEPKNHRRAGRSKGKAEPPATAEDEALPKEKEKLPMHIYGPLYPSYLLAALSLMDRQFARSSPLAFSILPRIKKLGLASYVLGVSTPFYNALAAIHWNRHGDPHAVFDLLEEMRHAGMVGDGETMAIIRSVKQEIGECAGGTYGPFLKERASFPDYEFTVGARVQYWEQAVRGHLAERGEEGGEEGGRGWFWFRGGMVRWLVWEFIDNYTSPGLSLIPGSINRNPTAWTTSEGRMRRSSVHMVGPHLGKSEAKQSRRCRYSM</sequence>
<dbReference type="PANTHER" id="PTHR39468:SF1">
    <property type="entry name" value="MTF2-LIKE C-TERMINAL DOMAIN-CONTAINING PROTEIN"/>
    <property type="match status" value="1"/>
</dbReference>
<feature type="region of interest" description="Disordered" evidence="1">
    <location>
        <begin position="256"/>
        <end position="281"/>
    </location>
</feature>
<dbReference type="EMBL" id="JAULSR010000003">
    <property type="protein sequence ID" value="KAK0625176.1"/>
    <property type="molecule type" value="Genomic_DNA"/>
</dbReference>
<organism evidence="3 4">
    <name type="scientific">Bombardia bombarda</name>
    <dbReference type="NCBI Taxonomy" id="252184"/>
    <lineage>
        <taxon>Eukaryota</taxon>
        <taxon>Fungi</taxon>
        <taxon>Dikarya</taxon>
        <taxon>Ascomycota</taxon>
        <taxon>Pezizomycotina</taxon>
        <taxon>Sordariomycetes</taxon>
        <taxon>Sordariomycetidae</taxon>
        <taxon>Sordariales</taxon>
        <taxon>Lasiosphaeriaceae</taxon>
        <taxon>Bombardia</taxon>
    </lineage>
</organism>